<organism evidence="2 3">
    <name type="scientific">Trichobilharzia regenti</name>
    <name type="common">Nasal bird schistosome</name>
    <dbReference type="NCBI Taxonomy" id="157069"/>
    <lineage>
        <taxon>Eukaryota</taxon>
        <taxon>Metazoa</taxon>
        <taxon>Spiralia</taxon>
        <taxon>Lophotrochozoa</taxon>
        <taxon>Platyhelminthes</taxon>
        <taxon>Trematoda</taxon>
        <taxon>Digenea</taxon>
        <taxon>Strigeidida</taxon>
        <taxon>Schistosomatoidea</taxon>
        <taxon>Schistosomatidae</taxon>
        <taxon>Trichobilharzia</taxon>
    </lineage>
</organism>
<dbReference type="AlphaFoldDB" id="A0AA85K0U7"/>
<dbReference type="Proteomes" id="UP000050795">
    <property type="component" value="Unassembled WGS sequence"/>
</dbReference>
<proteinExistence type="predicted"/>
<feature type="compositionally biased region" description="Low complexity" evidence="1">
    <location>
        <begin position="882"/>
        <end position="901"/>
    </location>
</feature>
<evidence type="ECO:0000313" key="3">
    <source>
        <dbReference type="WBParaSite" id="TREG1_55000.1"/>
    </source>
</evidence>
<feature type="compositionally biased region" description="Polar residues" evidence="1">
    <location>
        <begin position="844"/>
        <end position="875"/>
    </location>
</feature>
<feature type="region of interest" description="Disordered" evidence="1">
    <location>
        <begin position="586"/>
        <end position="615"/>
    </location>
</feature>
<dbReference type="WBParaSite" id="TREG1_55000.1">
    <property type="protein sequence ID" value="TREG1_55000.1"/>
    <property type="gene ID" value="TREG1_55000"/>
</dbReference>
<feature type="compositionally biased region" description="Polar residues" evidence="1">
    <location>
        <begin position="257"/>
        <end position="275"/>
    </location>
</feature>
<protein>
    <submittedName>
        <fullName evidence="3">Uncharacterized protein</fullName>
    </submittedName>
</protein>
<name>A0AA85K0U7_TRIRE</name>
<feature type="region of interest" description="Disordered" evidence="1">
    <location>
        <begin position="844"/>
        <end position="941"/>
    </location>
</feature>
<feature type="compositionally biased region" description="Basic and acidic residues" evidence="1">
    <location>
        <begin position="646"/>
        <end position="655"/>
    </location>
</feature>
<sequence length="941" mass="103370">MDKEPLTPVPSEQLLGPGYGQGVWPLRERLALATALLDVDNQQGTWSSTSRRLMPFSKPGRPPTWCSPRACAKQYALLLDSIELVKRQNMPGSDSQSSQLSLAERVVKRLSAERAEELRSRIQREQKYYSSLKSIISNVESGMYDSQLPTLLEQIKSFTESKNKPENVTPNKSTSQIYSPSKTATSVGDTTTNELERQPGIKCSDNVDSGIVSTESSPQSAENLLGLVREIQDFYRIPDSTWYCAPGPINSCKAFGSVTSRSRPSTAVGSVNSSRLLDKASSPRREPGVPSRHSAKKAMDFKSGKHDSGHTTAASRAAEATKQRYLSRANKSKFAHNFEKSNQNNKCRKQANEHKNLSDDASHKNQYRNSTASTSASKANRVYGGITRKSKLSGSMIPHQKQNSNMIRNTVSEKQEITYTSSDDDDDDGEYKSDDESSLYEETSTDMQTDTSSSTPSTIAMYASDVEDFLIEEDDKSDNTVPIDDTATYCALDNDQQVTETIDENEAYLLNSEEDNCIASDVASSLSTEAVAEVECEASDKLSSVSPSPTIVNTTDVIDTVIEEDIEINETSQKSIVETAIESLVQDSPVASNHPQTENRKDLEGEELSATDVNSPKVAAETEIFENTVINTESSDTPTNFVPTGVEHESSECGSDKPNTPDLTSRTSETVVDEPCQSNNSSTEGGRKNRSLTLRLSRKGTQLVVVSSSDSTPNCSSQDLNESLIETSFDGTSHDTDWRSWANQVLSGSERIVNTLMSKNERLALSPRSKNKLSESQIKELIDELLDPVASDLNKGLVTSKQQFIHHLLRQLAETAMTRPCNTIRYRIAIELYEQWDQQLQIDVPEPSSTSTPIYSNMNTSLPWSNESGDNSLDVSSDHPPTLTSITSSLDSSSSKLSSDIFQPSPPVLSLDNSESNDTREDRKGKRCQPTTVADDTDSAN</sequence>
<accession>A0AA85K0U7</accession>
<feature type="compositionally biased region" description="Basic and acidic residues" evidence="1">
    <location>
        <begin position="297"/>
        <end position="309"/>
    </location>
</feature>
<feature type="region of interest" description="Disordered" evidence="1">
    <location>
        <begin position="352"/>
        <end position="456"/>
    </location>
</feature>
<reference evidence="3" key="2">
    <citation type="submission" date="2023-11" db="UniProtKB">
        <authorList>
            <consortium name="WormBaseParasite"/>
        </authorList>
    </citation>
    <scope>IDENTIFICATION</scope>
</reference>
<feature type="region of interest" description="Disordered" evidence="1">
    <location>
        <begin position="631"/>
        <end position="691"/>
    </location>
</feature>
<keyword evidence="2" id="KW-1185">Reference proteome</keyword>
<feature type="compositionally biased region" description="Polar residues" evidence="1">
    <location>
        <begin position="631"/>
        <end position="642"/>
    </location>
</feature>
<feature type="compositionally biased region" description="Basic and acidic residues" evidence="1">
    <location>
        <begin position="276"/>
        <end position="287"/>
    </location>
</feature>
<feature type="compositionally biased region" description="Polar residues" evidence="1">
    <location>
        <begin position="166"/>
        <end position="193"/>
    </location>
</feature>
<feature type="region of interest" description="Disordered" evidence="1">
    <location>
        <begin position="161"/>
        <end position="219"/>
    </location>
</feature>
<evidence type="ECO:0000256" key="1">
    <source>
        <dbReference type="SAM" id="MobiDB-lite"/>
    </source>
</evidence>
<feature type="compositionally biased region" description="Basic and acidic residues" evidence="1">
    <location>
        <begin position="352"/>
        <end position="363"/>
    </location>
</feature>
<feature type="region of interest" description="Disordered" evidence="1">
    <location>
        <begin position="257"/>
        <end position="324"/>
    </location>
</feature>
<evidence type="ECO:0000313" key="2">
    <source>
        <dbReference type="Proteomes" id="UP000050795"/>
    </source>
</evidence>
<feature type="compositionally biased region" description="Polar residues" evidence="1">
    <location>
        <begin position="657"/>
        <end position="684"/>
    </location>
</feature>
<reference evidence="2" key="1">
    <citation type="submission" date="2022-06" db="EMBL/GenBank/DDBJ databases">
        <authorList>
            <person name="Berger JAMES D."/>
            <person name="Berger JAMES D."/>
        </authorList>
    </citation>
    <scope>NUCLEOTIDE SEQUENCE [LARGE SCALE GENOMIC DNA]</scope>
</reference>
<feature type="compositionally biased region" description="Polar residues" evidence="1">
    <location>
        <begin position="400"/>
        <end position="410"/>
    </location>
</feature>
<feature type="compositionally biased region" description="Polar residues" evidence="1">
    <location>
        <begin position="586"/>
        <end position="596"/>
    </location>
</feature>
<feature type="compositionally biased region" description="Low complexity" evidence="1">
    <location>
        <begin position="445"/>
        <end position="456"/>
    </location>
</feature>